<evidence type="ECO:0000313" key="2">
    <source>
        <dbReference type="EMBL" id="SNQ50154.1"/>
    </source>
</evidence>
<keyword evidence="3" id="KW-1185">Reference proteome</keyword>
<gene>
    <name evidence="2" type="ORF">FRACA_410028</name>
</gene>
<sequence>MVTGSGNFCGWSSVRPTFTVTLQAPSRPGTIRPCRYLFCRCGGLVMTHSCTPAGIDPTTFPVRVCRRPPYVVTTRSASGCRPSTDRPATVTGTAAGAGRDAGSGGQEATGVGFGLIAATVGVTGDGDDFPPPHPDKDATHAMEMTASMEN</sequence>
<evidence type="ECO:0000256" key="1">
    <source>
        <dbReference type="SAM" id="MobiDB-lite"/>
    </source>
</evidence>
<dbReference type="EMBL" id="FZMO01000346">
    <property type="protein sequence ID" value="SNQ50154.1"/>
    <property type="molecule type" value="Genomic_DNA"/>
</dbReference>
<evidence type="ECO:0000313" key="3">
    <source>
        <dbReference type="Proteomes" id="UP000234331"/>
    </source>
</evidence>
<protein>
    <submittedName>
        <fullName evidence="2">Uncharacterized protein</fullName>
    </submittedName>
</protein>
<feature type="compositionally biased region" description="Low complexity" evidence="1">
    <location>
        <begin position="88"/>
        <end position="98"/>
    </location>
</feature>
<organism evidence="2 3">
    <name type="scientific">Frankia canadensis</name>
    <dbReference type="NCBI Taxonomy" id="1836972"/>
    <lineage>
        <taxon>Bacteria</taxon>
        <taxon>Bacillati</taxon>
        <taxon>Actinomycetota</taxon>
        <taxon>Actinomycetes</taxon>
        <taxon>Frankiales</taxon>
        <taxon>Frankiaceae</taxon>
        <taxon>Frankia</taxon>
    </lineage>
</organism>
<accession>A0A2I2KWW8</accession>
<proteinExistence type="predicted"/>
<name>A0A2I2KWW8_9ACTN</name>
<reference evidence="2 3" key="1">
    <citation type="submission" date="2017-06" db="EMBL/GenBank/DDBJ databases">
        <authorList>
            <person name="Kim H.J."/>
            <person name="Triplett B.A."/>
        </authorList>
    </citation>
    <scope>NUCLEOTIDE SEQUENCE [LARGE SCALE GENOMIC DNA]</scope>
    <source>
        <strain evidence="2">FRACA_ARgP5</strain>
    </source>
</reference>
<feature type="region of interest" description="Disordered" evidence="1">
    <location>
        <begin position="75"/>
        <end position="105"/>
    </location>
</feature>
<dbReference type="Proteomes" id="UP000234331">
    <property type="component" value="Unassembled WGS sequence"/>
</dbReference>
<dbReference type="AlphaFoldDB" id="A0A2I2KWW8"/>